<feature type="compositionally biased region" description="Basic residues" evidence="4">
    <location>
        <begin position="136"/>
        <end position="145"/>
    </location>
</feature>
<dbReference type="InterPro" id="IPR034078">
    <property type="entry name" value="NFX1_fam"/>
</dbReference>
<name>A0ABN7ADM3_9HEMI</name>
<evidence type="ECO:0000256" key="4">
    <source>
        <dbReference type="SAM" id="MobiDB-lite"/>
    </source>
</evidence>
<sequence>MSSLTYCPRSSMVPTNLTFRKENLSGTSVCHRIRNIPAMEAKRTHECAIGSHTSGSSDVGIGAHDLESSDQPHSSPTITDFFRVQKRIGGPKKRALSSDDEEETHSSGPNQGSTSGSCRLGRSAPNDEHPTVDPSRRRKRLKKRIISSDDDEEEVQPNLPNPTLPSVDERIDQKIEGRQIAESSRRRKRLKKRIISSDDDEEEVQPNLPNPTLPSVDERIDRAIEGRQIAESSSAGEDVRIVISAPRGEARKPVTESGNAPIADENRVRVPGNDVDVDDADGQRQRLTHQLNSHSCECVICTDVIQSTYHIWPCRFCHNVFHLPCIRRWAKTNRGVSGKPNCWMCPICRHEKKCIPNRLRYNCFCGRVKKPGMKQGVTPHSCGNFCKKKCGLLCHPGPCLTTQPNTPSD</sequence>
<feature type="compositionally biased region" description="Polar residues" evidence="4">
    <location>
        <begin position="106"/>
        <end position="117"/>
    </location>
</feature>
<proteinExistence type="predicted"/>
<dbReference type="EMBL" id="AP028910">
    <property type="protein sequence ID" value="BES90388.1"/>
    <property type="molecule type" value="Genomic_DNA"/>
</dbReference>
<organism evidence="6 7">
    <name type="scientific">Nesidiocoris tenuis</name>
    <dbReference type="NCBI Taxonomy" id="355587"/>
    <lineage>
        <taxon>Eukaryota</taxon>
        <taxon>Metazoa</taxon>
        <taxon>Ecdysozoa</taxon>
        <taxon>Arthropoda</taxon>
        <taxon>Hexapoda</taxon>
        <taxon>Insecta</taxon>
        <taxon>Pterygota</taxon>
        <taxon>Neoptera</taxon>
        <taxon>Paraneoptera</taxon>
        <taxon>Hemiptera</taxon>
        <taxon>Heteroptera</taxon>
        <taxon>Panheteroptera</taxon>
        <taxon>Cimicomorpha</taxon>
        <taxon>Miridae</taxon>
        <taxon>Dicyphina</taxon>
        <taxon>Nesidiocoris</taxon>
    </lineage>
</organism>
<evidence type="ECO:0000313" key="6">
    <source>
        <dbReference type="EMBL" id="BES90388.1"/>
    </source>
</evidence>
<feature type="compositionally biased region" description="Basic and acidic residues" evidence="4">
    <location>
        <begin position="125"/>
        <end position="135"/>
    </location>
</feature>
<keyword evidence="1 3" id="KW-0863">Zinc-finger</keyword>
<protein>
    <submittedName>
        <fullName evidence="6">R3H domain</fullName>
    </submittedName>
</protein>
<dbReference type="InterPro" id="IPR013083">
    <property type="entry name" value="Znf_RING/FYVE/PHD"/>
</dbReference>
<feature type="compositionally biased region" description="Basic residues" evidence="4">
    <location>
        <begin position="84"/>
        <end position="95"/>
    </location>
</feature>
<dbReference type="PANTHER" id="PTHR12360:SF12">
    <property type="entry name" value="TRANSCRIPTIONAL REPRESSOR NF-X1"/>
    <property type="match status" value="1"/>
</dbReference>
<evidence type="ECO:0000256" key="3">
    <source>
        <dbReference type="PROSITE-ProRule" id="PRU00175"/>
    </source>
</evidence>
<dbReference type="InterPro" id="IPR001841">
    <property type="entry name" value="Znf_RING"/>
</dbReference>
<feature type="compositionally biased region" description="Basic and acidic residues" evidence="4">
    <location>
        <begin position="167"/>
        <end position="179"/>
    </location>
</feature>
<gene>
    <name evidence="6" type="ORF">NTJ_03196</name>
</gene>
<dbReference type="SUPFAM" id="SSF57850">
    <property type="entry name" value="RING/U-box"/>
    <property type="match status" value="1"/>
</dbReference>
<evidence type="ECO:0000256" key="2">
    <source>
        <dbReference type="ARBA" id="ARBA00022833"/>
    </source>
</evidence>
<feature type="compositionally biased region" description="Polar residues" evidence="4">
    <location>
        <begin position="69"/>
        <end position="78"/>
    </location>
</feature>
<keyword evidence="2" id="KW-0862">Zinc</keyword>
<dbReference type="PANTHER" id="PTHR12360">
    <property type="entry name" value="NUCLEAR TRANSCRIPTION FACTOR, X-BOX BINDING 1 NFX1"/>
    <property type="match status" value="1"/>
</dbReference>
<dbReference type="Gene3D" id="3.30.40.10">
    <property type="entry name" value="Zinc/RING finger domain, C3HC4 (zinc finger)"/>
    <property type="match status" value="1"/>
</dbReference>
<dbReference type="Proteomes" id="UP001307889">
    <property type="component" value="Chromosome 2"/>
</dbReference>
<accession>A0ABN7ADM3</accession>
<feature type="domain" description="RING-type" evidence="5">
    <location>
        <begin position="298"/>
        <end position="349"/>
    </location>
</feature>
<keyword evidence="7" id="KW-1185">Reference proteome</keyword>
<feature type="region of interest" description="Disordered" evidence="4">
    <location>
        <begin position="49"/>
        <end position="215"/>
    </location>
</feature>
<evidence type="ECO:0000256" key="1">
    <source>
        <dbReference type="ARBA" id="ARBA00022771"/>
    </source>
</evidence>
<feature type="compositionally biased region" description="Basic residues" evidence="4">
    <location>
        <begin position="185"/>
        <end position="194"/>
    </location>
</feature>
<reference evidence="6 7" key="1">
    <citation type="submission" date="2023-09" db="EMBL/GenBank/DDBJ databases">
        <title>Nesidiocoris tenuis whole genome shotgun sequence.</title>
        <authorList>
            <person name="Shibata T."/>
            <person name="Shimoda M."/>
            <person name="Kobayashi T."/>
            <person name="Uehara T."/>
        </authorList>
    </citation>
    <scope>NUCLEOTIDE SEQUENCE [LARGE SCALE GENOMIC DNA]</scope>
    <source>
        <strain evidence="6 7">Japan</strain>
    </source>
</reference>
<keyword evidence="1 3" id="KW-0479">Metal-binding</keyword>
<evidence type="ECO:0000313" key="7">
    <source>
        <dbReference type="Proteomes" id="UP001307889"/>
    </source>
</evidence>
<evidence type="ECO:0000259" key="5">
    <source>
        <dbReference type="PROSITE" id="PS50089"/>
    </source>
</evidence>
<dbReference type="PROSITE" id="PS50089">
    <property type="entry name" value="ZF_RING_2"/>
    <property type="match status" value="1"/>
</dbReference>